<keyword evidence="2" id="KW-1185">Reference proteome</keyword>
<dbReference type="RefSeq" id="WP_114843365.1">
    <property type="nucleotide sequence ID" value="NZ_CP031220.1"/>
</dbReference>
<comment type="caution">
    <text evidence="1">The sequence shown here is derived from an EMBL/GenBank/DDBJ whole genome shotgun (WGS) entry which is preliminary data.</text>
</comment>
<organism evidence="1 2">
    <name type="scientific">Malaciobacter mytili LMG 24559</name>
    <dbReference type="NCBI Taxonomy" id="1032238"/>
    <lineage>
        <taxon>Bacteria</taxon>
        <taxon>Pseudomonadati</taxon>
        <taxon>Campylobacterota</taxon>
        <taxon>Epsilonproteobacteria</taxon>
        <taxon>Campylobacterales</taxon>
        <taxon>Arcobacteraceae</taxon>
        <taxon>Malaciobacter</taxon>
    </lineage>
</organism>
<dbReference type="Proteomes" id="UP000290092">
    <property type="component" value="Unassembled WGS sequence"/>
</dbReference>
<dbReference type="AlphaFoldDB" id="A0AAX2ADZ3"/>
<dbReference type="KEGG" id="amyt:AMYT_a0160"/>
<evidence type="ECO:0000313" key="1">
    <source>
        <dbReference type="EMBL" id="RXK12980.1"/>
    </source>
</evidence>
<dbReference type="EMBL" id="NXID01000066">
    <property type="protein sequence ID" value="RXK12980.1"/>
    <property type="molecule type" value="Genomic_DNA"/>
</dbReference>
<proteinExistence type="predicted"/>
<reference evidence="1 2" key="1">
    <citation type="submission" date="2017-09" db="EMBL/GenBank/DDBJ databases">
        <title>Genomics of the genus Arcobacter.</title>
        <authorList>
            <person name="Perez-Cataluna A."/>
            <person name="Figueras M.J."/>
            <person name="Salas-Masso N."/>
        </authorList>
    </citation>
    <scope>NUCLEOTIDE SEQUENCE [LARGE SCALE GENOMIC DNA]</scope>
    <source>
        <strain evidence="1 2">CECT 7386</strain>
    </source>
</reference>
<accession>A0AAX2ADZ3</accession>
<sequence length="86" mass="10102">MKILDYRDNPVEITFKDEKLSFNKIELLKKFVDSYICNCNGVLDNEPYEKIIEWLDGDAFVSSFESAVGLEGEVLPFAREYYKNYM</sequence>
<name>A0AAX2ADZ3_9BACT</name>
<protein>
    <submittedName>
        <fullName evidence="1">Uncharacterized protein</fullName>
    </submittedName>
</protein>
<gene>
    <name evidence="1" type="ORF">CP985_13575</name>
</gene>
<evidence type="ECO:0000313" key="2">
    <source>
        <dbReference type="Proteomes" id="UP000290092"/>
    </source>
</evidence>